<dbReference type="Proteomes" id="UP000837857">
    <property type="component" value="Chromosome 4"/>
</dbReference>
<keyword evidence="5" id="KW-0378">Hydrolase</keyword>
<evidence type="ECO:0000313" key="10">
    <source>
        <dbReference type="EMBL" id="CAH2066359.1"/>
    </source>
</evidence>
<dbReference type="Gene3D" id="3.40.50.1240">
    <property type="entry name" value="Phosphoglycerate mutase-like"/>
    <property type="match status" value="2"/>
</dbReference>
<evidence type="ECO:0000256" key="4">
    <source>
        <dbReference type="ARBA" id="ARBA00022729"/>
    </source>
</evidence>
<dbReference type="PANTHER" id="PTHR11567">
    <property type="entry name" value="ACID PHOSPHATASE-RELATED"/>
    <property type="match status" value="1"/>
</dbReference>
<sequence>MGLLYTAVLVVVAVTVGGRAQDYKAAAMVETVDEVEPVRGSEDGTEPVLVFTVFRHGDRTPDQEEIDKFPADEKHDNLFFPFGKKALTNKGKQRGYKVGEFLKERYNNFISSLYLPDEIKVRTTNYDRTKMTALTAMSALYPPLPPQRWNPALNWQPVPYDTLEYQTDDLLYWYNCPRYTKLRDSIYQLPEVKKWLEPYQSFFNYLSEKTGANITTTEDVFFLDNLFQTLENVGVKPPKWAQEVMPKIKEMTKIEYAIEFYDNDLIRIASGVLLGDILNASRSAIDGDLEQPKLRLYSAHENNVAGLMAAARVFEPHQPKYGSTFSLELRKRNNTAEYGFLAIYAATAGGPSVALPIAGCGDDLFCDFDTFVKLTKDVGATVNSGRFPRALQWDGAARAERFLPRIARTAQRTTRDAGTDQMKMKEGGREEEPTNAAEEVQGRHTERTCCCLGVLVGVSLIAALVAVILMKDTTVEVTVLRQVHVLMSHGERTPSERELAMLGAPPPDHVFAPYGAGALTNEGKMATFEMGALLRKRYNEFLGPYYEDGKHVVITSDTDLSKVSALLISAGLWPPPAEQMWNDTMNWQPVPYSYPPRDTDYLLYEENCPRYNQEKERILQAFTEEGLLAPYRDFFHKIATLTNTNFSTPREAFDLNNLFIIQDDIKVANPKWAKHVKRKLMDVARMEFSMMFHSNLLRKLSGGALLREIIAESSRRGAGADRPALVVRTGTAVSVAALLCACVAPPPRPPDPGAALIIELHERLSTKAEGADAANNLAKRFGFKIYYWDDDSAEPRLIEVVGCEPFCSLETFKRLTQQVMSYDYKEDCKLTPTAIDHKDSSIVGA</sequence>
<evidence type="ECO:0000256" key="2">
    <source>
        <dbReference type="ARBA" id="ARBA00005375"/>
    </source>
</evidence>
<evidence type="ECO:0000256" key="5">
    <source>
        <dbReference type="ARBA" id="ARBA00022801"/>
    </source>
</evidence>
<feature type="chain" id="PRO_5045745014" description="acid phosphatase" evidence="9">
    <location>
        <begin position="21"/>
        <end position="845"/>
    </location>
</feature>
<evidence type="ECO:0000256" key="8">
    <source>
        <dbReference type="SAM" id="MobiDB-lite"/>
    </source>
</evidence>
<keyword evidence="6" id="KW-1015">Disulfide bond</keyword>
<organism evidence="10 11">
    <name type="scientific">Iphiclides podalirius</name>
    <name type="common">scarce swallowtail</name>
    <dbReference type="NCBI Taxonomy" id="110791"/>
    <lineage>
        <taxon>Eukaryota</taxon>
        <taxon>Metazoa</taxon>
        <taxon>Ecdysozoa</taxon>
        <taxon>Arthropoda</taxon>
        <taxon>Hexapoda</taxon>
        <taxon>Insecta</taxon>
        <taxon>Pterygota</taxon>
        <taxon>Neoptera</taxon>
        <taxon>Endopterygota</taxon>
        <taxon>Lepidoptera</taxon>
        <taxon>Glossata</taxon>
        <taxon>Ditrysia</taxon>
        <taxon>Papilionoidea</taxon>
        <taxon>Papilionidae</taxon>
        <taxon>Papilioninae</taxon>
        <taxon>Iphiclides</taxon>
    </lineage>
</organism>
<evidence type="ECO:0000256" key="9">
    <source>
        <dbReference type="SAM" id="SignalP"/>
    </source>
</evidence>
<dbReference type="CDD" id="cd07061">
    <property type="entry name" value="HP_HAP_like"/>
    <property type="match status" value="2"/>
</dbReference>
<dbReference type="InterPro" id="IPR050645">
    <property type="entry name" value="Histidine_acid_phosphatase"/>
</dbReference>
<dbReference type="EMBL" id="OW152816">
    <property type="protein sequence ID" value="CAH2066359.1"/>
    <property type="molecule type" value="Genomic_DNA"/>
</dbReference>
<keyword evidence="7" id="KW-0325">Glycoprotein</keyword>
<evidence type="ECO:0000256" key="1">
    <source>
        <dbReference type="ARBA" id="ARBA00000032"/>
    </source>
</evidence>
<dbReference type="InterPro" id="IPR000560">
    <property type="entry name" value="His_Pase_clade-2"/>
</dbReference>
<dbReference type="InterPro" id="IPR029033">
    <property type="entry name" value="His_PPase_superfam"/>
</dbReference>
<evidence type="ECO:0000256" key="7">
    <source>
        <dbReference type="ARBA" id="ARBA00023180"/>
    </source>
</evidence>
<feature type="compositionally biased region" description="Basic and acidic residues" evidence="8">
    <location>
        <begin position="413"/>
        <end position="432"/>
    </location>
</feature>
<comment type="similarity">
    <text evidence="2">Belongs to the histidine acid phosphatase family.</text>
</comment>
<gene>
    <name evidence="10" type="ORF">IPOD504_LOCUS13395</name>
</gene>
<feature type="non-terminal residue" evidence="10">
    <location>
        <position position="845"/>
    </location>
</feature>
<evidence type="ECO:0000256" key="6">
    <source>
        <dbReference type="ARBA" id="ARBA00023157"/>
    </source>
</evidence>
<comment type="catalytic activity">
    <reaction evidence="1">
        <text>a phosphate monoester + H2O = an alcohol + phosphate</text>
        <dbReference type="Rhea" id="RHEA:15017"/>
        <dbReference type="ChEBI" id="CHEBI:15377"/>
        <dbReference type="ChEBI" id="CHEBI:30879"/>
        <dbReference type="ChEBI" id="CHEBI:43474"/>
        <dbReference type="ChEBI" id="CHEBI:67140"/>
        <dbReference type="EC" id="3.1.3.2"/>
    </reaction>
</comment>
<evidence type="ECO:0000256" key="3">
    <source>
        <dbReference type="ARBA" id="ARBA00012646"/>
    </source>
</evidence>
<protein>
    <recommendedName>
        <fullName evidence="3">acid phosphatase</fullName>
        <ecNumber evidence="3">3.1.3.2</ecNumber>
    </recommendedName>
</protein>
<proteinExistence type="inferred from homology"/>
<name>A0ABN8IWN6_9NEOP</name>
<feature type="signal peptide" evidence="9">
    <location>
        <begin position="1"/>
        <end position="20"/>
    </location>
</feature>
<keyword evidence="4 9" id="KW-0732">Signal</keyword>
<dbReference type="SUPFAM" id="SSF53254">
    <property type="entry name" value="Phosphoglycerate mutase-like"/>
    <property type="match status" value="2"/>
</dbReference>
<evidence type="ECO:0000313" key="11">
    <source>
        <dbReference type="Proteomes" id="UP000837857"/>
    </source>
</evidence>
<dbReference type="EC" id="3.1.3.2" evidence="3"/>
<reference evidence="10" key="1">
    <citation type="submission" date="2022-03" db="EMBL/GenBank/DDBJ databases">
        <authorList>
            <person name="Martin H S."/>
        </authorList>
    </citation>
    <scope>NUCLEOTIDE SEQUENCE</scope>
</reference>
<feature type="region of interest" description="Disordered" evidence="8">
    <location>
        <begin position="410"/>
        <end position="442"/>
    </location>
</feature>
<keyword evidence="11" id="KW-1185">Reference proteome</keyword>
<accession>A0ABN8IWN6</accession>
<dbReference type="Pfam" id="PF00328">
    <property type="entry name" value="His_Phos_2"/>
    <property type="match status" value="2"/>
</dbReference>
<dbReference type="PANTHER" id="PTHR11567:SF211">
    <property type="entry name" value="PROSTATIC ACID PHOSPHATASE"/>
    <property type="match status" value="1"/>
</dbReference>